<dbReference type="Pfam" id="PF12796">
    <property type="entry name" value="Ank_2"/>
    <property type="match status" value="1"/>
</dbReference>
<dbReference type="EMBL" id="JACHIO010000001">
    <property type="protein sequence ID" value="MBB5061681.1"/>
    <property type="molecule type" value="Genomic_DNA"/>
</dbReference>
<dbReference type="PANTHER" id="PTHR24183">
    <property type="entry name" value="FIBRONECTIN TYPE 3 AND ANKYRIN REPEAT DOMAINS PROTEIN 1"/>
    <property type="match status" value="1"/>
</dbReference>
<name>A0A7W8E7H9_9BACT</name>
<dbReference type="PANTHER" id="PTHR24183:SF1">
    <property type="entry name" value="FIBRONECTIN TYPE 3 AND ANKYRIN REPEAT DOMAINS PROTEIN 1"/>
    <property type="match status" value="1"/>
</dbReference>
<dbReference type="AlphaFoldDB" id="A0A7W8E7H9"/>
<organism evidence="2 3">
    <name type="scientific">Granulicella mallensis</name>
    <dbReference type="NCBI Taxonomy" id="940614"/>
    <lineage>
        <taxon>Bacteria</taxon>
        <taxon>Pseudomonadati</taxon>
        <taxon>Acidobacteriota</taxon>
        <taxon>Terriglobia</taxon>
        <taxon>Terriglobales</taxon>
        <taxon>Acidobacteriaceae</taxon>
        <taxon>Granulicella</taxon>
    </lineage>
</organism>
<evidence type="ECO:0000313" key="3">
    <source>
        <dbReference type="Proteomes" id="UP000584867"/>
    </source>
</evidence>
<comment type="caution">
    <text evidence="2">The sequence shown here is derived from an EMBL/GenBank/DDBJ whole genome shotgun (WGS) entry which is preliminary data.</text>
</comment>
<dbReference type="Gene3D" id="1.25.40.20">
    <property type="entry name" value="Ankyrin repeat-containing domain"/>
    <property type="match status" value="1"/>
</dbReference>
<dbReference type="InterPro" id="IPR002110">
    <property type="entry name" value="Ankyrin_rpt"/>
</dbReference>
<keyword evidence="1" id="KW-0040">ANK repeat</keyword>
<dbReference type="PROSITE" id="PS50297">
    <property type="entry name" value="ANK_REP_REGION"/>
    <property type="match status" value="2"/>
</dbReference>
<evidence type="ECO:0008006" key="4">
    <source>
        <dbReference type="Google" id="ProtNLM"/>
    </source>
</evidence>
<protein>
    <recommendedName>
        <fullName evidence="4">Ankyrin</fullName>
    </recommendedName>
</protein>
<dbReference type="InterPro" id="IPR036770">
    <property type="entry name" value="Ankyrin_rpt-contain_sf"/>
</dbReference>
<evidence type="ECO:0000313" key="2">
    <source>
        <dbReference type="EMBL" id="MBB5061681.1"/>
    </source>
</evidence>
<feature type="repeat" description="ANK" evidence="1">
    <location>
        <begin position="36"/>
        <end position="68"/>
    </location>
</feature>
<dbReference type="RefSeq" id="WP_184252242.1">
    <property type="nucleotide sequence ID" value="NZ_JACHIO010000001.1"/>
</dbReference>
<accession>A0A7W8E7H9</accession>
<sequence length="94" mass="9965">MPLSYRAAQTVIKRGDEEALRTALDQHLDPNLTNQNGWSLLMLAAVEGSVPLGQLLIEKGANLVALNGKGDTPLSIATQKGHTAFVELLHGHGA</sequence>
<evidence type="ECO:0000256" key="1">
    <source>
        <dbReference type="PROSITE-ProRule" id="PRU00023"/>
    </source>
</evidence>
<gene>
    <name evidence="2" type="ORF">HDF15_000006</name>
</gene>
<dbReference type="Proteomes" id="UP000584867">
    <property type="component" value="Unassembled WGS sequence"/>
</dbReference>
<feature type="repeat" description="ANK" evidence="1">
    <location>
        <begin position="69"/>
        <end position="94"/>
    </location>
</feature>
<dbReference type="PROSITE" id="PS50088">
    <property type="entry name" value="ANK_REPEAT"/>
    <property type="match status" value="2"/>
</dbReference>
<reference evidence="2 3" key="1">
    <citation type="submission" date="2020-08" db="EMBL/GenBank/DDBJ databases">
        <title>Genomic Encyclopedia of Type Strains, Phase IV (KMG-V): Genome sequencing to study the core and pangenomes of soil and plant-associated prokaryotes.</title>
        <authorList>
            <person name="Whitman W."/>
        </authorList>
    </citation>
    <scope>NUCLEOTIDE SEQUENCE [LARGE SCALE GENOMIC DNA]</scope>
    <source>
        <strain evidence="2 3">X5P3</strain>
    </source>
</reference>
<proteinExistence type="predicted"/>
<dbReference type="SUPFAM" id="SSF48403">
    <property type="entry name" value="Ankyrin repeat"/>
    <property type="match status" value="1"/>
</dbReference>